<dbReference type="SUPFAM" id="SSF53756">
    <property type="entry name" value="UDP-Glycosyltransferase/glycogen phosphorylase"/>
    <property type="match status" value="1"/>
</dbReference>
<dbReference type="PANTHER" id="PTHR45947:SF3">
    <property type="entry name" value="SULFOQUINOVOSYL TRANSFERASE SQD2"/>
    <property type="match status" value="1"/>
</dbReference>
<organism evidence="2 3">
    <name type="scientific">Candidatus Yanofskybacteria bacterium RIFCSPLOWO2_01_FULL_49_25</name>
    <dbReference type="NCBI Taxonomy" id="1802701"/>
    <lineage>
        <taxon>Bacteria</taxon>
        <taxon>Candidatus Yanofskyibacteriota</taxon>
    </lineage>
</organism>
<gene>
    <name evidence="2" type="ORF">A3A33_01505</name>
</gene>
<dbReference type="GO" id="GO:0016757">
    <property type="term" value="F:glycosyltransferase activity"/>
    <property type="evidence" value="ECO:0007669"/>
    <property type="project" value="TreeGrafter"/>
</dbReference>
<feature type="domain" description="Glycosyltransferase subfamily 4-like N-terminal" evidence="1">
    <location>
        <begin position="23"/>
        <end position="179"/>
    </location>
</feature>
<proteinExistence type="predicted"/>
<dbReference type="InterPro" id="IPR050194">
    <property type="entry name" value="Glycosyltransferase_grp1"/>
</dbReference>
<name>A0A1F8GYA3_9BACT</name>
<dbReference type="EMBL" id="MGKP01000001">
    <property type="protein sequence ID" value="OGN29980.1"/>
    <property type="molecule type" value="Genomic_DNA"/>
</dbReference>
<protein>
    <recommendedName>
        <fullName evidence="1">Glycosyltransferase subfamily 4-like N-terminal domain-containing protein</fullName>
    </recommendedName>
</protein>
<evidence type="ECO:0000259" key="1">
    <source>
        <dbReference type="Pfam" id="PF13439"/>
    </source>
</evidence>
<dbReference type="STRING" id="1802701.A3A33_01505"/>
<accession>A0A1F8GYA3</accession>
<dbReference type="Pfam" id="PF13439">
    <property type="entry name" value="Glyco_transf_4"/>
    <property type="match status" value="1"/>
</dbReference>
<evidence type="ECO:0000313" key="3">
    <source>
        <dbReference type="Proteomes" id="UP000179047"/>
    </source>
</evidence>
<dbReference type="AlphaFoldDB" id="A0A1F8GYA3"/>
<dbReference type="Proteomes" id="UP000179047">
    <property type="component" value="Unassembled WGS sequence"/>
</dbReference>
<sequence length="339" mass="38877">MKKITYLFNGRFPTEKAHGGQIAKMCEAFASQGIAVELVVPHRRNTIREDAPTYYGIKKNFAIKHVWAIDPMLYIPERLANAIQTITSSVSFLWYLMRHQSEVWYARDHASLLLLSYFGRPYIAELHDYRLARPRWWMRRILKKARFVILNSEGTRSLLADHYPDITKAFVAPNGVDLAFFDIPETREQARDILHLPQDKIIIGYVGRLEVAGKDKGVSMLKEAFESMKLRDRAELLLVTSVSYKQVPLNLRAIDIAVIPFPGVRHAKTTSPIKLFQYMAAGKAIVVADGPDPEQLARKLDELVLNPERIKTLGIKAHEDARNHTWDQRAKHILNRIQS</sequence>
<evidence type="ECO:0000313" key="2">
    <source>
        <dbReference type="EMBL" id="OGN29980.1"/>
    </source>
</evidence>
<dbReference type="InterPro" id="IPR028098">
    <property type="entry name" value="Glyco_trans_4-like_N"/>
</dbReference>
<comment type="caution">
    <text evidence="2">The sequence shown here is derived from an EMBL/GenBank/DDBJ whole genome shotgun (WGS) entry which is preliminary data.</text>
</comment>
<dbReference type="Gene3D" id="3.40.50.2000">
    <property type="entry name" value="Glycogen Phosphorylase B"/>
    <property type="match status" value="2"/>
</dbReference>
<dbReference type="PANTHER" id="PTHR45947">
    <property type="entry name" value="SULFOQUINOVOSYL TRANSFERASE SQD2"/>
    <property type="match status" value="1"/>
</dbReference>
<reference evidence="2 3" key="1">
    <citation type="journal article" date="2016" name="Nat. Commun.">
        <title>Thousands of microbial genomes shed light on interconnected biogeochemical processes in an aquifer system.</title>
        <authorList>
            <person name="Anantharaman K."/>
            <person name="Brown C.T."/>
            <person name="Hug L.A."/>
            <person name="Sharon I."/>
            <person name="Castelle C.J."/>
            <person name="Probst A.J."/>
            <person name="Thomas B.C."/>
            <person name="Singh A."/>
            <person name="Wilkins M.J."/>
            <person name="Karaoz U."/>
            <person name="Brodie E.L."/>
            <person name="Williams K.H."/>
            <person name="Hubbard S.S."/>
            <person name="Banfield J.F."/>
        </authorList>
    </citation>
    <scope>NUCLEOTIDE SEQUENCE [LARGE SCALE GENOMIC DNA]</scope>
</reference>